<evidence type="ECO:0000256" key="3">
    <source>
        <dbReference type="PROSITE-ProRule" id="PRU00169"/>
    </source>
</evidence>
<evidence type="ECO:0000313" key="5">
    <source>
        <dbReference type="EMBL" id="RKO95802.1"/>
    </source>
</evidence>
<dbReference type="InterPro" id="IPR001789">
    <property type="entry name" value="Sig_transdc_resp-reg_receiver"/>
</dbReference>
<dbReference type="Proteomes" id="UP000268535">
    <property type="component" value="Unassembled WGS sequence"/>
</dbReference>
<reference evidence="6" key="1">
    <citation type="journal article" date="2018" name="Nat. Microbiol.">
        <title>Leveraging single-cell genomics to expand the fungal tree of life.</title>
        <authorList>
            <person name="Ahrendt S.R."/>
            <person name="Quandt C.A."/>
            <person name="Ciobanu D."/>
            <person name="Clum A."/>
            <person name="Salamov A."/>
            <person name="Andreopoulos B."/>
            <person name="Cheng J.F."/>
            <person name="Woyke T."/>
            <person name="Pelin A."/>
            <person name="Henrissat B."/>
            <person name="Reynolds N.K."/>
            <person name="Benny G.L."/>
            <person name="Smith M.E."/>
            <person name="James T.Y."/>
            <person name="Grigoriev I.V."/>
        </authorList>
    </citation>
    <scope>NUCLEOTIDE SEQUENCE [LARGE SCALE GENOMIC DNA]</scope>
    <source>
        <strain evidence="6">ATCC 52028</strain>
    </source>
</reference>
<evidence type="ECO:0000256" key="2">
    <source>
        <dbReference type="ARBA" id="ARBA00023012"/>
    </source>
</evidence>
<keyword evidence="1 3" id="KW-0597">Phosphoprotein</keyword>
<organism evidence="5 6">
    <name type="scientific">Caulochytrium protostelioides</name>
    <dbReference type="NCBI Taxonomy" id="1555241"/>
    <lineage>
        <taxon>Eukaryota</taxon>
        <taxon>Fungi</taxon>
        <taxon>Fungi incertae sedis</taxon>
        <taxon>Chytridiomycota</taxon>
        <taxon>Chytridiomycota incertae sedis</taxon>
        <taxon>Chytridiomycetes</taxon>
        <taxon>Caulochytriales</taxon>
        <taxon>Caulochytriaceae</taxon>
        <taxon>Caulochytrium</taxon>
    </lineage>
</organism>
<dbReference type="FunFam" id="3.40.50.2300:FF:000146">
    <property type="entry name" value="Putative two-component response regulator SSK1p"/>
    <property type="match status" value="1"/>
</dbReference>
<feature type="domain" description="Response regulatory" evidence="4">
    <location>
        <begin position="11"/>
        <end position="124"/>
    </location>
</feature>
<proteinExistence type="predicted"/>
<evidence type="ECO:0000259" key="4">
    <source>
        <dbReference type="PROSITE" id="PS50110"/>
    </source>
</evidence>
<gene>
    <name evidence="5" type="ORF">CAUPRSCDRAFT_8849</name>
</gene>
<accession>A0A4P9WT13</accession>
<evidence type="ECO:0000313" key="6">
    <source>
        <dbReference type="Proteomes" id="UP000268535"/>
    </source>
</evidence>
<dbReference type="Gene3D" id="3.40.50.2300">
    <property type="match status" value="1"/>
</dbReference>
<keyword evidence="2" id="KW-0902">Two-component regulatory system</keyword>
<dbReference type="SMART" id="SM00448">
    <property type="entry name" value="REC"/>
    <property type="match status" value="1"/>
</dbReference>
<dbReference type="SUPFAM" id="SSF52172">
    <property type="entry name" value="CheY-like"/>
    <property type="match status" value="1"/>
</dbReference>
<feature type="non-terminal residue" evidence="5">
    <location>
        <position position="124"/>
    </location>
</feature>
<dbReference type="PROSITE" id="PS50110">
    <property type="entry name" value="RESPONSE_REGULATORY"/>
    <property type="match status" value="1"/>
</dbReference>
<dbReference type="InterPro" id="IPR011006">
    <property type="entry name" value="CheY-like_superfamily"/>
</dbReference>
<name>A0A4P9WT13_9FUNG</name>
<dbReference type="PANTHER" id="PTHR45339">
    <property type="entry name" value="HYBRID SIGNAL TRANSDUCTION HISTIDINE KINASE J"/>
    <property type="match status" value="1"/>
</dbReference>
<feature type="modified residue" description="4-aspartylphosphate" evidence="3">
    <location>
        <position position="60"/>
    </location>
</feature>
<protein>
    <submittedName>
        <fullName evidence="5">CheY-like protein</fullName>
    </submittedName>
</protein>
<sequence>MLILNVSPPISVLIAEDNMINQKILSHFLKKKGITNTVASNGKQAVDKYRAGRFHLVLMDIVMPIMDGIEATREIRRIEAERRKVQKFSPEVVIVALTATSVPQDRYAALEAGCNDYLIKPVSL</sequence>
<dbReference type="AlphaFoldDB" id="A0A4P9WT13"/>
<dbReference type="CDD" id="cd17546">
    <property type="entry name" value="REC_hyHK_CKI1_RcsC-like"/>
    <property type="match status" value="1"/>
</dbReference>
<dbReference type="PANTHER" id="PTHR45339:SF1">
    <property type="entry name" value="HYBRID SIGNAL TRANSDUCTION HISTIDINE KINASE J"/>
    <property type="match status" value="1"/>
</dbReference>
<dbReference type="Pfam" id="PF00072">
    <property type="entry name" value="Response_reg"/>
    <property type="match status" value="1"/>
</dbReference>
<dbReference type="EMBL" id="ML010889">
    <property type="protein sequence ID" value="RKO95802.1"/>
    <property type="molecule type" value="Genomic_DNA"/>
</dbReference>
<evidence type="ECO:0000256" key="1">
    <source>
        <dbReference type="ARBA" id="ARBA00022553"/>
    </source>
</evidence>
<dbReference type="GO" id="GO:0000156">
    <property type="term" value="F:phosphorelay response regulator activity"/>
    <property type="evidence" value="ECO:0007669"/>
    <property type="project" value="UniProtKB-ARBA"/>
</dbReference>